<dbReference type="Proteomes" id="UP001178888">
    <property type="component" value="Unassembled WGS sequence"/>
</dbReference>
<evidence type="ECO:0000256" key="3">
    <source>
        <dbReference type="ARBA" id="ARBA00022692"/>
    </source>
</evidence>
<dbReference type="Pfam" id="PF25997">
    <property type="entry name" value="BSH_YhbJ"/>
    <property type="match status" value="1"/>
</dbReference>
<proteinExistence type="inferred from homology"/>
<evidence type="ECO:0000256" key="2">
    <source>
        <dbReference type="ARBA" id="ARBA00009477"/>
    </source>
</evidence>
<reference evidence="9" key="2">
    <citation type="submission" date="2023-08" db="EMBL/GenBank/DDBJ databases">
        <title>Nitrogen cycling bacteria in agricultural field soils.</title>
        <authorList>
            <person name="Jang J."/>
        </authorList>
    </citation>
    <scope>NUCLEOTIDE SEQUENCE</scope>
    <source>
        <strain evidence="9">PS3-36</strain>
    </source>
</reference>
<keyword evidence="3 6" id="KW-0812">Transmembrane</keyword>
<evidence type="ECO:0000256" key="5">
    <source>
        <dbReference type="ARBA" id="ARBA00023136"/>
    </source>
</evidence>
<keyword evidence="12" id="KW-1185">Reference proteome</keyword>
<evidence type="ECO:0000259" key="7">
    <source>
        <dbReference type="Pfam" id="PF25990"/>
    </source>
</evidence>
<evidence type="ECO:0000313" key="12">
    <source>
        <dbReference type="Proteomes" id="UP001178888"/>
    </source>
</evidence>
<dbReference type="GO" id="GO:0016020">
    <property type="term" value="C:membrane"/>
    <property type="evidence" value="ECO:0007669"/>
    <property type="project" value="UniProtKB-SubCell"/>
</dbReference>
<dbReference type="InterPro" id="IPR011053">
    <property type="entry name" value="Single_hybrid_motif"/>
</dbReference>
<sequence>MSAKRLLLINIIMLLVLVGGGFGIYAYYNKSVNYLTTDNAQIAGQQVTIAATANGKLTNWNANVGDHFSKDDKVGTITTTGADGKPVKMNVTLPTDGTIVQSNAVKDSFVAAGTPLAQVYNLDKLWVTANIEETSIDEIAVGQDVDIYVDAFPNSELKGTVKQIGLATSGTFSLLPSTNTTGNYTKVTQVVPVKVSIDDNKGVAIVPGMNVTVRIHK</sequence>
<dbReference type="GO" id="GO:0055085">
    <property type="term" value="P:transmembrane transport"/>
    <property type="evidence" value="ECO:0007669"/>
    <property type="project" value="InterPro"/>
</dbReference>
<evidence type="ECO:0000256" key="6">
    <source>
        <dbReference type="SAM" id="Phobius"/>
    </source>
</evidence>
<evidence type="ECO:0000259" key="8">
    <source>
        <dbReference type="Pfam" id="PF25997"/>
    </source>
</evidence>
<dbReference type="InterPro" id="IPR050739">
    <property type="entry name" value="MFP"/>
</dbReference>
<dbReference type="EMBL" id="JAVGVR010000001">
    <property type="protein sequence ID" value="MDQ6598726.1"/>
    <property type="molecule type" value="Genomic_DNA"/>
</dbReference>
<feature type="domain" description="YhbJ barrel-sandwich hybrid" evidence="8">
    <location>
        <begin position="47"/>
        <end position="119"/>
    </location>
</feature>
<evidence type="ECO:0000313" key="10">
    <source>
        <dbReference type="EMBL" id="TDK60731.1"/>
    </source>
</evidence>
<evidence type="ECO:0000313" key="9">
    <source>
        <dbReference type="EMBL" id="MDQ6598726.1"/>
    </source>
</evidence>
<dbReference type="InterPro" id="IPR058635">
    <property type="entry name" value="BSH_YhbJ"/>
</dbReference>
<feature type="domain" description="YknX-like beta-barrel" evidence="7">
    <location>
        <begin position="127"/>
        <end position="215"/>
    </location>
</feature>
<comment type="similarity">
    <text evidence="2">Belongs to the membrane fusion protein (MFP) (TC 8.A.1) family.</text>
</comment>
<reference evidence="10 11" key="1">
    <citation type="submission" date="2019-03" db="EMBL/GenBank/DDBJ databases">
        <title>Bacillus niacini sp. nov. a Nicotinate-Metabolizing Mesophile Isolated from Soil.</title>
        <authorList>
            <person name="Zhang G."/>
        </authorList>
    </citation>
    <scope>NUCLEOTIDE SEQUENCE [LARGE SCALE GENOMIC DNA]</scope>
    <source>
        <strain evidence="10 11">WN066</strain>
    </source>
</reference>
<dbReference type="PANTHER" id="PTHR30386:SF26">
    <property type="entry name" value="TRANSPORT PROTEIN COMB"/>
    <property type="match status" value="1"/>
</dbReference>
<name>A0A4R5VSA8_9BACI</name>
<evidence type="ECO:0000256" key="4">
    <source>
        <dbReference type="ARBA" id="ARBA00022989"/>
    </source>
</evidence>
<comment type="caution">
    <text evidence="10">The sequence shown here is derived from an EMBL/GenBank/DDBJ whole genome shotgun (WGS) entry which is preliminary data.</text>
</comment>
<gene>
    <name evidence="10" type="ORF">E2K98_13450</name>
    <name evidence="9" type="ORF">RCG21_20570</name>
</gene>
<dbReference type="AlphaFoldDB" id="A0A4R5VSA8"/>
<dbReference type="InterPro" id="IPR058636">
    <property type="entry name" value="Beta-barrel_YknX"/>
</dbReference>
<feature type="transmembrane region" description="Helical" evidence="6">
    <location>
        <begin position="7"/>
        <end position="28"/>
    </location>
</feature>
<accession>A0A4R5VSA8</accession>
<organism evidence="10 11">
    <name type="scientific">Bacillus salipaludis</name>
    <dbReference type="NCBI Taxonomy" id="2547811"/>
    <lineage>
        <taxon>Bacteria</taxon>
        <taxon>Bacillati</taxon>
        <taxon>Bacillota</taxon>
        <taxon>Bacilli</taxon>
        <taxon>Bacillales</taxon>
        <taxon>Bacillaceae</taxon>
        <taxon>Bacillus</taxon>
    </lineage>
</organism>
<dbReference type="Pfam" id="PF25990">
    <property type="entry name" value="Beta-barrel_YknX"/>
    <property type="match status" value="1"/>
</dbReference>
<keyword evidence="4 6" id="KW-1133">Transmembrane helix</keyword>
<dbReference type="EMBL" id="SMYO01000006">
    <property type="protein sequence ID" value="TDK60731.1"/>
    <property type="molecule type" value="Genomic_DNA"/>
</dbReference>
<dbReference type="PRINTS" id="PR01490">
    <property type="entry name" value="RTXTOXIND"/>
</dbReference>
<protein>
    <submittedName>
        <fullName evidence="9">HlyD family efflux transporter periplasmic adaptor subunit</fullName>
    </submittedName>
    <submittedName>
        <fullName evidence="10">HlyD family secretion protein</fullName>
    </submittedName>
</protein>
<evidence type="ECO:0000313" key="11">
    <source>
        <dbReference type="Proteomes" id="UP000295132"/>
    </source>
</evidence>
<dbReference type="Proteomes" id="UP000295132">
    <property type="component" value="Unassembled WGS sequence"/>
</dbReference>
<keyword evidence="5 6" id="KW-0472">Membrane</keyword>
<dbReference type="PANTHER" id="PTHR30386">
    <property type="entry name" value="MEMBRANE FUSION SUBUNIT OF EMRAB-TOLC MULTIDRUG EFFLUX PUMP"/>
    <property type="match status" value="1"/>
</dbReference>
<comment type="subcellular location">
    <subcellularLocation>
        <location evidence="1">Membrane</location>
        <topology evidence="1">Single-pass membrane protein</topology>
    </subcellularLocation>
</comment>
<dbReference type="SUPFAM" id="SSF51230">
    <property type="entry name" value="Single hybrid motif"/>
    <property type="match status" value="1"/>
</dbReference>
<evidence type="ECO:0000256" key="1">
    <source>
        <dbReference type="ARBA" id="ARBA00004167"/>
    </source>
</evidence>
<dbReference type="Gene3D" id="2.40.30.170">
    <property type="match status" value="1"/>
</dbReference>
<dbReference type="RefSeq" id="WP_133334868.1">
    <property type="nucleotide sequence ID" value="NZ_JAVGVR010000001.1"/>
</dbReference>